<dbReference type="OrthoDB" id="3771551at2759"/>
<reference evidence="2" key="1">
    <citation type="journal article" date="2020" name="Stud. Mycol.">
        <title>101 Dothideomycetes genomes: a test case for predicting lifestyles and emergence of pathogens.</title>
        <authorList>
            <person name="Haridas S."/>
            <person name="Albert R."/>
            <person name="Binder M."/>
            <person name="Bloem J."/>
            <person name="Labutti K."/>
            <person name="Salamov A."/>
            <person name="Andreopoulos B."/>
            <person name="Baker S."/>
            <person name="Barry K."/>
            <person name="Bills G."/>
            <person name="Bluhm B."/>
            <person name="Cannon C."/>
            <person name="Castanera R."/>
            <person name="Culley D."/>
            <person name="Daum C."/>
            <person name="Ezra D."/>
            <person name="Gonzalez J."/>
            <person name="Henrissat B."/>
            <person name="Kuo A."/>
            <person name="Liang C."/>
            <person name="Lipzen A."/>
            <person name="Lutzoni F."/>
            <person name="Magnuson J."/>
            <person name="Mondo S."/>
            <person name="Nolan M."/>
            <person name="Ohm R."/>
            <person name="Pangilinan J."/>
            <person name="Park H.-J."/>
            <person name="Ramirez L."/>
            <person name="Alfaro M."/>
            <person name="Sun H."/>
            <person name="Tritt A."/>
            <person name="Yoshinaga Y."/>
            <person name="Zwiers L.-H."/>
            <person name="Turgeon B."/>
            <person name="Goodwin S."/>
            <person name="Spatafora J."/>
            <person name="Crous P."/>
            <person name="Grigoriev I."/>
        </authorList>
    </citation>
    <scope>NUCLEOTIDE SEQUENCE</scope>
    <source>
        <strain evidence="2">CBS 123094</strain>
    </source>
</reference>
<keyword evidence="3" id="KW-1185">Reference proteome</keyword>
<name>A0A6A5WT62_9PLEO</name>
<evidence type="ECO:0000256" key="1">
    <source>
        <dbReference type="SAM" id="MobiDB-lite"/>
    </source>
</evidence>
<dbReference type="AlphaFoldDB" id="A0A6A5WT62"/>
<evidence type="ECO:0000313" key="2">
    <source>
        <dbReference type="EMBL" id="KAF2003381.1"/>
    </source>
</evidence>
<sequence length="245" mass="27097">MAETPKKRGRPFGTGKNQLAAKRAREYEAGRRASTAPTLNQGRGSVPTDPLTLSDDDEEETTTTQAPANDLETATIIVTLPKKYDIYPPGLRAKLSAMYRDALRLEFEEPSAYTPKVHYSVREGHFPRLTIDTEIDTLSQHGSHVVANMQLMDKFMAIDYPVIKGRGKKGAWIELETPTVVANPQFMLLHSIRHGDIGWGFDAHGCLSFHTVQIEGTDLVISGSFVQKMETVVSDSGVKEEPVDI</sequence>
<proteinExistence type="predicted"/>
<protein>
    <submittedName>
        <fullName evidence="2">Uncharacterized protein</fullName>
    </submittedName>
</protein>
<gene>
    <name evidence="2" type="ORF">P154DRAFT_617668</name>
</gene>
<dbReference type="Proteomes" id="UP000799779">
    <property type="component" value="Unassembled WGS sequence"/>
</dbReference>
<feature type="region of interest" description="Disordered" evidence="1">
    <location>
        <begin position="1"/>
        <end position="68"/>
    </location>
</feature>
<dbReference type="EMBL" id="ML977572">
    <property type="protein sequence ID" value="KAF2003381.1"/>
    <property type="molecule type" value="Genomic_DNA"/>
</dbReference>
<evidence type="ECO:0000313" key="3">
    <source>
        <dbReference type="Proteomes" id="UP000799779"/>
    </source>
</evidence>
<accession>A0A6A5WT62</accession>
<organism evidence="2 3">
    <name type="scientific">Amniculicola lignicola CBS 123094</name>
    <dbReference type="NCBI Taxonomy" id="1392246"/>
    <lineage>
        <taxon>Eukaryota</taxon>
        <taxon>Fungi</taxon>
        <taxon>Dikarya</taxon>
        <taxon>Ascomycota</taxon>
        <taxon>Pezizomycotina</taxon>
        <taxon>Dothideomycetes</taxon>
        <taxon>Pleosporomycetidae</taxon>
        <taxon>Pleosporales</taxon>
        <taxon>Amniculicolaceae</taxon>
        <taxon>Amniculicola</taxon>
    </lineage>
</organism>